<dbReference type="PROSITE" id="PS51257">
    <property type="entry name" value="PROKAR_LIPOPROTEIN"/>
    <property type="match status" value="1"/>
</dbReference>
<dbReference type="EMBL" id="JAALFE010000002">
    <property type="protein sequence ID" value="NGQ89808.1"/>
    <property type="molecule type" value="Genomic_DNA"/>
</dbReference>
<gene>
    <name evidence="2" type="ORF">G5V65_02785</name>
</gene>
<feature type="region of interest" description="Disordered" evidence="1">
    <location>
        <begin position="540"/>
        <end position="560"/>
    </location>
</feature>
<sequence>MNGASKILTVSYGTFSCTLEGFDDPFNTMKAIAEYFRDLAAGDRYFGAEPPTPDAAMLHQIAEREIQRRVEAKIQENGVVLRATDLDGSGTEGAVARPAAAPAVAAPTPAPVAAAMPANVTATTVQEAPVPQAPVADAPAETVAAEVARPSLAPASESAAESVVERLSRLRSEIAAQPAETTAAATSPVLSFAIPEYLEDQHADVLDPAVEQALADFLPEAGPDAASDLPEEAEASPTPDMTEVEEEFDIAALTEALDAEAEADVADPGMAAKTLIADGAAEDTPIAVMEAADEAQAGPLPDAPVTEEAEADLEAALADSLRAALDGTDMPDSAAADVAEADAAAGEMADVAVAYESEDQAQDSTEPTEAAQSDETLFASLGAVLGHAEAEATSGTIAVAEESEGYAPAAGETAPESDGAWPEAAEGVPAEQGDPSPAAETPAGMELRPGAAEKLQRARARVIRIRRGEELEVKPAEAQPAPAISPDAFAEIEEETAAEAPAPRPEAASPAPATIGALLSAEDEAELQRELAALRLGGADREELSETAAPAAQADARKPFEGASADDAVGRLMQQTDTEMAGSENKRRQSAIAHLKAAVAATVADRKVTGDKTGEAETVSRLARYRNDLAMVVKAALPGRSSGTEAQAERPAPLVLVSEQRIDRPRPAPAPQAPAGVSTAPIRPRRVTTGGLGMATAADLDLSDEDGDEDLSNLFGDSRGFAEFVERVGATSLEQILEASAAYLAGIEGRSHFSRPQLMQHLSAVVPQGSYQREDGLRSFGSLLRNGRFAKVRRGQFTLSDESAYLAEARKIAG</sequence>
<dbReference type="Proteomes" id="UP000474758">
    <property type="component" value="Unassembled WGS sequence"/>
</dbReference>
<protein>
    <recommendedName>
        <fullName evidence="4">Chemotaxis protein CheA</fullName>
    </recommendedName>
</protein>
<feature type="region of interest" description="Disordered" evidence="1">
    <location>
        <begin position="639"/>
        <end position="687"/>
    </location>
</feature>
<comment type="caution">
    <text evidence="2">The sequence shown here is derived from an EMBL/GenBank/DDBJ whole genome shotgun (WGS) entry which is preliminary data.</text>
</comment>
<reference evidence="2 3" key="1">
    <citation type="submission" date="2020-02" db="EMBL/GenBank/DDBJ databases">
        <title>Rhodobacter translucens sp. nov., a novel bacterium isolated from activated sludge.</title>
        <authorList>
            <person name="Liu J."/>
        </authorList>
    </citation>
    <scope>NUCLEOTIDE SEQUENCE [LARGE SCALE GENOMIC DNA]</scope>
    <source>
        <strain evidence="2 3">HX-7-19</strain>
    </source>
</reference>
<accession>A0A6M1TNV9</accession>
<evidence type="ECO:0008006" key="4">
    <source>
        <dbReference type="Google" id="ProtNLM"/>
    </source>
</evidence>
<evidence type="ECO:0000256" key="1">
    <source>
        <dbReference type="SAM" id="MobiDB-lite"/>
    </source>
</evidence>
<keyword evidence="3" id="KW-1185">Reference proteome</keyword>
<evidence type="ECO:0000313" key="3">
    <source>
        <dbReference type="Proteomes" id="UP000474758"/>
    </source>
</evidence>
<feature type="region of interest" description="Disordered" evidence="1">
    <location>
        <begin position="406"/>
        <end position="453"/>
    </location>
</feature>
<dbReference type="RefSeq" id="WP_165046914.1">
    <property type="nucleotide sequence ID" value="NZ_JAALFE010000002.1"/>
</dbReference>
<evidence type="ECO:0000313" key="2">
    <source>
        <dbReference type="EMBL" id="NGQ89808.1"/>
    </source>
</evidence>
<name>A0A6M1TNV9_9RHOB</name>
<organism evidence="2 3">
    <name type="scientific">Paragemmobacter kunshanensis</name>
    <dbReference type="NCBI Taxonomy" id="2583234"/>
    <lineage>
        <taxon>Bacteria</taxon>
        <taxon>Pseudomonadati</taxon>
        <taxon>Pseudomonadota</taxon>
        <taxon>Alphaproteobacteria</taxon>
        <taxon>Rhodobacterales</taxon>
        <taxon>Paracoccaceae</taxon>
        <taxon>Paragemmobacter</taxon>
    </lineage>
</organism>
<feature type="region of interest" description="Disordered" evidence="1">
    <location>
        <begin position="220"/>
        <end position="242"/>
    </location>
</feature>
<dbReference type="AlphaFoldDB" id="A0A6M1TNV9"/>
<proteinExistence type="predicted"/>